<keyword evidence="1" id="KW-1133">Transmembrane helix</keyword>
<evidence type="ECO:0000313" key="3">
    <source>
        <dbReference type="Proteomes" id="UP000516134"/>
    </source>
</evidence>
<dbReference type="Proteomes" id="UP000516134">
    <property type="component" value="Chromosome"/>
</dbReference>
<proteinExistence type="predicted"/>
<keyword evidence="3" id="KW-1185">Reference proteome</keyword>
<accession>A0ABX6T1Z4</accession>
<evidence type="ECO:0000313" key="2">
    <source>
        <dbReference type="EMBL" id="QNP43516.1"/>
    </source>
</evidence>
<dbReference type="Pfam" id="PF19622">
    <property type="entry name" value="DUF6127"/>
    <property type="match status" value="1"/>
</dbReference>
<dbReference type="EMBL" id="CP060780">
    <property type="protein sequence ID" value="QNP43516.1"/>
    <property type="molecule type" value="Genomic_DNA"/>
</dbReference>
<evidence type="ECO:0008006" key="4">
    <source>
        <dbReference type="Google" id="ProtNLM"/>
    </source>
</evidence>
<evidence type="ECO:0000256" key="1">
    <source>
        <dbReference type="SAM" id="Phobius"/>
    </source>
</evidence>
<gene>
    <name evidence="2" type="ORF">H9L15_01655</name>
</gene>
<feature type="transmembrane region" description="Helical" evidence="1">
    <location>
        <begin position="75"/>
        <end position="97"/>
    </location>
</feature>
<dbReference type="RefSeq" id="WP_187714946.1">
    <property type="nucleotide sequence ID" value="NZ_BAABJC010000001.1"/>
</dbReference>
<dbReference type="InterPro" id="IPR046130">
    <property type="entry name" value="DUF6127"/>
</dbReference>
<name>A0ABX6T1Z4_9SPHN</name>
<organism evidence="2 3">
    <name type="scientific">Sphingomonas daechungensis</name>
    <dbReference type="NCBI Taxonomy" id="1176646"/>
    <lineage>
        <taxon>Bacteria</taxon>
        <taxon>Pseudomonadati</taxon>
        <taxon>Pseudomonadota</taxon>
        <taxon>Alphaproteobacteria</taxon>
        <taxon>Sphingomonadales</taxon>
        <taxon>Sphingomonadaceae</taxon>
        <taxon>Sphingomonas</taxon>
    </lineage>
</organism>
<protein>
    <recommendedName>
        <fullName evidence="4">DUF1640 domain-containing protein</fullName>
    </recommendedName>
</protein>
<sequence length="103" mass="11259">MTADALLASLMAQSEARGVDMITLRALVEESSQAGARRALAQLGLDDERARRDMDELRELLSAWRDARRSAARAVVTWITSVVLALLLIGIAVRLRLTELVTG</sequence>
<keyword evidence="1" id="KW-0472">Membrane</keyword>
<reference evidence="2 3" key="1">
    <citation type="submission" date="2020-08" db="EMBL/GenBank/DDBJ databases">
        <title>Genome sequence of Sphingomonas daechungensis KACC 18115T.</title>
        <authorList>
            <person name="Hyun D.-W."/>
            <person name="Bae J.-W."/>
        </authorList>
    </citation>
    <scope>NUCLEOTIDE SEQUENCE [LARGE SCALE GENOMIC DNA]</scope>
    <source>
        <strain evidence="2 3">KACC 18115</strain>
    </source>
</reference>
<keyword evidence="1" id="KW-0812">Transmembrane</keyword>